<sequence>MTSSLRIEFLDRLVAKQLKPLYCRCAVRRQAAEHSSRISFDQLKGHQLLVRLRIGWSRSILPVTPGAQIKMAQGSDVSAVEIPRHVSHGGAASVRNGQGPFGQISVALPVLR</sequence>
<name>A0A4D8QCT1_AZOBR</name>
<gene>
    <name evidence="1" type="ORF">D3867_23880</name>
</gene>
<evidence type="ECO:0000313" key="2">
    <source>
        <dbReference type="Proteomes" id="UP000298596"/>
    </source>
</evidence>
<dbReference type="Proteomes" id="UP000298596">
    <property type="component" value="Plasmid p1"/>
</dbReference>
<dbReference type="EMBL" id="CP032331">
    <property type="protein sequence ID" value="QCO04899.1"/>
    <property type="molecule type" value="Genomic_DNA"/>
</dbReference>
<proteinExistence type="predicted"/>
<dbReference type="AlphaFoldDB" id="A0A4D8QCT1"/>
<accession>A0A4D8QCT1</accession>
<organism evidence="1 2">
    <name type="scientific">Azospirillum brasilense</name>
    <dbReference type="NCBI Taxonomy" id="192"/>
    <lineage>
        <taxon>Bacteria</taxon>
        <taxon>Pseudomonadati</taxon>
        <taxon>Pseudomonadota</taxon>
        <taxon>Alphaproteobacteria</taxon>
        <taxon>Rhodospirillales</taxon>
        <taxon>Azospirillaceae</taxon>
        <taxon>Azospirillum</taxon>
    </lineage>
</organism>
<geneLocation type="plasmid" evidence="1">
    <name>p1</name>
</geneLocation>
<reference evidence="1 2" key="1">
    <citation type="submission" date="2018-09" db="EMBL/GenBank/DDBJ databases">
        <title>Whole genome based analysis of evolution and adaptive divergence in Indian and Brazilian strains of Azospirillum brasilense.</title>
        <authorList>
            <person name="Singh C."/>
            <person name="Tripathi A.K."/>
        </authorList>
    </citation>
    <scope>NUCLEOTIDE SEQUENCE [LARGE SCALE GENOMIC DNA]</scope>
    <source>
        <strain evidence="1 2">MTCC4036</strain>
        <plasmid evidence="1 2">p1</plasmid>
    </source>
</reference>
<keyword evidence="1" id="KW-0614">Plasmid</keyword>
<protein>
    <submittedName>
        <fullName evidence="1">Uncharacterized protein</fullName>
    </submittedName>
</protein>
<evidence type="ECO:0000313" key="1">
    <source>
        <dbReference type="EMBL" id="QCO04899.1"/>
    </source>
</evidence>